<feature type="transmembrane region" description="Helical" evidence="1">
    <location>
        <begin position="46"/>
        <end position="67"/>
    </location>
</feature>
<comment type="caution">
    <text evidence="2">The sequence shown here is derived from an EMBL/GenBank/DDBJ whole genome shotgun (WGS) entry which is preliminary data.</text>
</comment>
<feature type="transmembrane region" description="Helical" evidence="1">
    <location>
        <begin position="12"/>
        <end position="34"/>
    </location>
</feature>
<organism evidence="2 3">
    <name type="scientific">Streblomastix strix</name>
    <dbReference type="NCBI Taxonomy" id="222440"/>
    <lineage>
        <taxon>Eukaryota</taxon>
        <taxon>Metamonada</taxon>
        <taxon>Preaxostyla</taxon>
        <taxon>Oxymonadida</taxon>
        <taxon>Streblomastigidae</taxon>
        <taxon>Streblomastix</taxon>
    </lineage>
</organism>
<keyword evidence="1" id="KW-1133">Transmembrane helix</keyword>
<evidence type="ECO:0000256" key="1">
    <source>
        <dbReference type="SAM" id="Phobius"/>
    </source>
</evidence>
<keyword evidence="1" id="KW-0472">Membrane</keyword>
<name>A0A5J4VYU4_9EUKA</name>
<sequence length="251" mass="28944">MKRIGGNQLGGVYLWVTGSDRFACLILIPLNALSSMNSVGLKVLTIIFYILLKIIVVISAFAAYIFVEMASQIQWVIKPVTILQETEPSNSAELNKEVFNLKKKLIQLFFSNQKTWADMPRDSFEIPYINDYPTYIWAYDLSSHPELLMATYPLKPNIQLNKSVVKPYKTVSNLDQSLMYLQDESLAQSMDVLKFIDSLYASFLHKEEFIHSVELHIGYAFFLQDFRPAMLLKLLAQLQKAYEYFPGWISR</sequence>
<dbReference type="Proteomes" id="UP000324800">
    <property type="component" value="Unassembled WGS sequence"/>
</dbReference>
<evidence type="ECO:0000313" key="2">
    <source>
        <dbReference type="EMBL" id="KAA6387765.1"/>
    </source>
</evidence>
<reference evidence="2 3" key="1">
    <citation type="submission" date="2019-03" db="EMBL/GenBank/DDBJ databases">
        <title>Single cell metagenomics reveals metabolic interactions within the superorganism composed of flagellate Streblomastix strix and complex community of Bacteroidetes bacteria on its surface.</title>
        <authorList>
            <person name="Treitli S.C."/>
            <person name="Kolisko M."/>
            <person name="Husnik F."/>
            <person name="Keeling P."/>
            <person name="Hampl V."/>
        </authorList>
    </citation>
    <scope>NUCLEOTIDE SEQUENCE [LARGE SCALE GENOMIC DNA]</scope>
    <source>
        <strain evidence="2">ST1C</strain>
    </source>
</reference>
<gene>
    <name evidence="2" type="ORF">EZS28_016711</name>
</gene>
<accession>A0A5J4VYU4</accession>
<dbReference type="AlphaFoldDB" id="A0A5J4VYU4"/>
<protein>
    <submittedName>
        <fullName evidence="2">Uncharacterized protein</fullName>
    </submittedName>
</protein>
<dbReference type="EMBL" id="SNRW01004243">
    <property type="protein sequence ID" value="KAA6387765.1"/>
    <property type="molecule type" value="Genomic_DNA"/>
</dbReference>
<evidence type="ECO:0000313" key="3">
    <source>
        <dbReference type="Proteomes" id="UP000324800"/>
    </source>
</evidence>
<proteinExistence type="predicted"/>
<keyword evidence="1" id="KW-0812">Transmembrane</keyword>